<reference evidence="2" key="1">
    <citation type="journal article" date="2017" name="Nat. Microbiol.">
        <title>Global analysis of biosynthetic gene clusters reveals vast potential of secondary metabolite production in Penicillium species.</title>
        <authorList>
            <person name="Nielsen J.C."/>
            <person name="Grijseels S."/>
            <person name="Prigent S."/>
            <person name="Ji B."/>
            <person name="Dainat J."/>
            <person name="Nielsen K.F."/>
            <person name="Frisvad J.C."/>
            <person name="Workman M."/>
            <person name="Nielsen J."/>
        </authorList>
    </citation>
    <scope>NUCLEOTIDE SEQUENCE [LARGE SCALE GENOMIC DNA]</scope>
    <source>
        <strain evidence="2">IBT 14082</strain>
    </source>
</reference>
<accession>A0A1V6T5I0</accession>
<proteinExistence type="predicted"/>
<name>A0A1V6T5I0_9EURO</name>
<dbReference type="EMBL" id="MLQL01000014">
    <property type="protein sequence ID" value="OQE21577.1"/>
    <property type="molecule type" value="Genomic_DNA"/>
</dbReference>
<evidence type="ECO:0000313" key="2">
    <source>
        <dbReference type="Proteomes" id="UP000191342"/>
    </source>
</evidence>
<protein>
    <submittedName>
        <fullName evidence="1">Uncharacterized protein</fullName>
    </submittedName>
</protein>
<keyword evidence="2" id="KW-1185">Reference proteome</keyword>
<dbReference type="STRING" id="254877.A0A1V6T5I0"/>
<organism evidence="1 2">
    <name type="scientific">Penicillium flavigenum</name>
    <dbReference type="NCBI Taxonomy" id="254877"/>
    <lineage>
        <taxon>Eukaryota</taxon>
        <taxon>Fungi</taxon>
        <taxon>Dikarya</taxon>
        <taxon>Ascomycota</taxon>
        <taxon>Pezizomycotina</taxon>
        <taxon>Eurotiomycetes</taxon>
        <taxon>Eurotiomycetidae</taxon>
        <taxon>Eurotiales</taxon>
        <taxon>Aspergillaceae</taxon>
        <taxon>Penicillium</taxon>
    </lineage>
</organism>
<gene>
    <name evidence="1" type="ORF">PENFLA_c014G04114</name>
</gene>
<dbReference type="AlphaFoldDB" id="A0A1V6T5I0"/>
<comment type="caution">
    <text evidence="1">The sequence shown here is derived from an EMBL/GenBank/DDBJ whole genome shotgun (WGS) entry which is preliminary data.</text>
</comment>
<sequence>MRMEYDDAYDDAAWERSNNIFDDFKKKVISHDVLLAVINFTAGYRDWVRPVDRARIADLGAFNLRKVRNEVAVMTFLKQNTHIPVPNIIHHGMRNEGPAGLGPFILMEYVAHASNLATQIRAPGYKRDDRPFLDPNIEEEKLEGFLRSDG</sequence>
<evidence type="ECO:0000313" key="1">
    <source>
        <dbReference type="EMBL" id="OQE21577.1"/>
    </source>
</evidence>
<dbReference type="OrthoDB" id="5412996at2759"/>
<dbReference type="Proteomes" id="UP000191342">
    <property type="component" value="Unassembled WGS sequence"/>
</dbReference>